<feature type="domain" description="Bromodomain associated" evidence="6">
    <location>
        <begin position="3"/>
        <end position="81"/>
    </location>
</feature>
<dbReference type="CDD" id="cd00076">
    <property type="entry name" value="HFD_SF"/>
    <property type="match status" value="1"/>
</dbReference>
<dbReference type="InterPro" id="IPR009072">
    <property type="entry name" value="Histone-fold"/>
</dbReference>
<dbReference type="EMBL" id="LT635767">
    <property type="protein sequence ID" value="SGZ56415.1"/>
    <property type="molecule type" value="Genomic_DNA"/>
</dbReference>
<organism evidence="7 8">
    <name type="scientific">Sungouiella intermedia</name>
    <dbReference type="NCBI Taxonomy" id="45354"/>
    <lineage>
        <taxon>Eukaryota</taxon>
        <taxon>Fungi</taxon>
        <taxon>Dikarya</taxon>
        <taxon>Ascomycota</taxon>
        <taxon>Saccharomycotina</taxon>
        <taxon>Pichiomycetes</taxon>
        <taxon>Metschnikowiaceae</taxon>
        <taxon>Sungouiella</taxon>
    </lineage>
</organism>
<reference evidence="7 8" key="1">
    <citation type="submission" date="2016-10" db="EMBL/GenBank/DDBJ databases">
        <authorList>
            <person name="de Groot N.N."/>
        </authorList>
    </citation>
    <scope>NUCLEOTIDE SEQUENCE [LARGE SCALE GENOMIC DNA]</scope>
    <source>
        <strain evidence="7 8">PYCC 4715</strain>
    </source>
</reference>
<evidence type="ECO:0000259" key="6">
    <source>
        <dbReference type="SMART" id="SM00576"/>
    </source>
</evidence>
<evidence type="ECO:0000313" key="8">
    <source>
        <dbReference type="Proteomes" id="UP000182259"/>
    </source>
</evidence>
<proteinExistence type="predicted"/>
<dbReference type="AlphaFoldDB" id="A0A1L0BYJ2"/>
<evidence type="ECO:0000256" key="2">
    <source>
        <dbReference type="ARBA" id="ARBA00023015"/>
    </source>
</evidence>
<dbReference type="Proteomes" id="UP000182259">
    <property type="component" value="Chromosome IV"/>
</dbReference>
<keyword evidence="4" id="KW-0539">Nucleus</keyword>
<accession>A0A1L0BYJ2</accession>
<protein>
    <submittedName>
        <fullName evidence="7">CIC11C00000001949</fullName>
    </submittedName>
</protein>
<keyword evidence="3" id="KW-0804">Transcription</keyword>
<feature type="compositionally biased region" description="Basic and acidic residues" evidence="5">
    <location>
        <begin position="377"/>
        <end position="427"/>
    </location>
</feature>
<dbReference type="GO" id="GO:0005634">
    <property type="term" value="C:nucleus"/>
    <property type="evidence" value="ECO:0007669"/>
    <property type="project" value="UniProtKB-SubCell"/>
</dbReference>
<feature type="compositionally biased region" description="Acidic residues" evidence="5">
    <location>
        <begin position="467"/>
        <end position="491"/>
    </location>
</feature>
<dbReference type="Gene3D" id="1.10.20.10">
    <property type="entry name" value="Histone, subunit A"/>
    <property type="match status" value="1"/>
</dbReference>
<gene>
    <name evidence="7" type="ORF">SAMEA4029009_CIC11G00000001949</name>
</gene>
<sequence>MEESFYFALLRISMTQILKASGFDKCKPLVLNTVTELYIKHLELILASAKKFSISRANCTNEILPQDLVQALLDVQLIKPLSFESILDPRDSAVEPPAEYNTKSLESFVRWLKYSDSFRLSKQLCEVPTTLIHNLVEKRKIDISAETDQERKKRRLREKQEYYNQFKHGDEHTQVDRIVDDLDDDEITSNDRLSWLAYLTEKDLKLGHNLKFANTCILDTVLSVHKNKKFHPPSKNGEDSFEFLQNHLYNNNKNDYVVLHIQDAEDDDAGTTLQPSRVLKESLPYNVKYSEALLDDNVEQYFEYAEKHPEEIEKIRESLEKAKEETATNGRLPSPLGLSGEEKPVVSVLKEVADIDVMPSARVGDVLEGEEIEEIDNNEKSEDDKEINEKIDKNGIVEDVQDVKMKNAGESSTKLDSEDPTEAKEADVVGESNEVGEKGEAEKMDEIEGNDGEEKKDETEGNKVEENELVEENDEVNDEHEVIDEVSETND</sequence>
<dbReference type="GO" id="GO:0046982">
    <property type="term" value="F:protein heterodimerization activity"/>
    <property type="evidence" value="ECO:0007669"/>
    <property type="project" value="InterPro"/>
</dbReference>
<evidence type="ECO:0000256" key="1">
    <source>
        <dbReference type="ARBA" id="ARBA00004123"/>
    </source>
</evidence>
<evidence type="ECO:0000256" key="5">
    <source>
        <dbReference type="SAM" id="MobiDB-lite"/>
    </source>
</evidence>
<dbReference type="SMART" id="SM00576">
    <property type="entry name" value="BTP"/>
    <property type="match status" value="1"/>
</dbReference>
<feature type="compositionally biased region" description="Basic and acidic residues" evidence="5">
    <location>
        <begin position="435"/>
        <end position="466"/>
    </location>
</feature>
<evidence type="ECO:0000256" key="3">
    <source>
        <dbReference type="ARBA" id="ARBA00023163"/>
    </source>
</evidence>
<dbReference type="Pfam" id="PF07524">
    <property type="entry name" value="Bromo_TP"/>
    <property type="match status" value="1"/>
</dbReference>
<dbReference type="InterPro" id="IPR006565">
    <property type="entry name" value="BTP"/>
</dbReference>
<feature type="region of interest" description="Disordered" evidence="5">
    <location>
        <begin position="369"/>
        <end position="491"/>
    </location>
</feature>
<keyword evidence="2" id="KW-0805">Transcription regulation</keyword>
<evidence type="ECO:0000313" key="7">
    <source>
        <dbReference type="EMBL" id="SGZ56415.1"/>
    </source>
</evidence>
<name>A0A1L0BYJ2_9ASCO</name>
<evidence type="ECO:0000256" key="4">
    <source>
        <dbReference type="ARBA" id="ARBA00023242"/>
    </source>
</evidence>
<comment type="subcellular location">
    <subcellularLocation>
        <location evidence="1">Nucleus</location>
    </subcellularLocation>
</comment>